<sequence length="116" mass="12625">MSPKARSMPVCFDENTEKPNSALRKIAKVRLSNRHDIFAHIPSEGHNSQEHSIVLVAQTEVVAGKVGEEHSARGGISGSMLQRVQLVLSSSCRSGVPGCNLLELWPGLPARCRWPS</sequence>
<keyword evidence="5" id="KW-1185">Reference proteome</keyword>
<evidence type="ECO:0000313" key="4">
    <source>
        <dbReference type="EMBL" id="OEL34368.1"/>
    </source>
</evidence>
<dbReference type="PANTHER" id="PTHR11652">
    <property type="entry name" value="30S RIBOSOMAL PROTEIN S12 FAMILY MEMBER"/>
    <property type="match status" value="1"/>
</dbReference>
<dbReference type="GO" id="GO:0003735">
    <property type="term" value="F:structural constituent of ribosome"/>
    <property type="evidence" value="ECO:0007669"/>
    <property type="project" value="InterPro"/>
</dbReference>
<dbReference type="SUPFAM" id="SSF50249">
    <property type="entry name" value="Nucleic acid-binding proteins"/>
    <property type="match status" value="1"/>
</dbReference>
<dbReference type="EMBL" id="LWDX02015549">
    <property type="protein sequence ID" value="OEL34368.1"/>
    <property type="molecule type" value="Genomic_DNA"/>
</dbReference>
<evidence type="ECO:0000256" key="1">
    <source>
        <dbReference type="ARBA" id="ARBA00005657"/>
    </source>
</evidence>
<keyword evidence="2" id="KW-0689">Ribosomal protein</keyword>
<comment type="caution">
    <text evidence="4">The sequence shown here is derived from an EMBL/GenBank/DDBJ whole genome shotgun (WGS) entry which is preliminary data.</text>
</comment>
<name>A0A1E5WAU9_9POAL</name>
<accession>A0A1E5WAU9</accession>
<reference evidence="4 5" key="1">
    <citation type="submission" date="2016-09" db="EMBL/GenBank/DDBJ databases">
        <title>The draft genome of Dichanthelium oligosanthes: A C3 panicoid grass species.</title>
        <authorList>
            <person name="Studer A.J."/>
            <person name="Schnable J.C."/>
            <person name="Brutnell T.P."/>
        </authorList>
    </citation>
    <scope>NUCLEOTIDE SEQUENCE [LARGE SCALE GENOMIC DNA]</scope>
    <source>
        <strain evidence="5">cv. Kellogg 1175</strain>
        <tissue evidence="4">Leaf</tissue>
    </source>
</reference>
<dbReference type="InterPro" id="IPR012340">
    <property type="entry name" value="NA-bd_OB-fold"/>
</dbReference>
<evidence type="ECO:0000256" key="3">
    <source>
        <dbReference type="ARBA" id="ARBA00023274"/>
    </source>
</evidence>
<dbReference type="Proteomes" id="UP000095767">
    <property type="component" value="Unassembled WGS sequence"/>
</dbReference>
<dbReference type="GO" id="GO:0015935">
    <property type="term" value="C:small ribosomal subunit"/>
    <property type="evidence" value="ECO:0007669"/>
    <property type="project" value="InterPro"/>
</dbReference>
<dbReference type="Gene3D" id="2.40.50.140">
    <property type="entry name" value="Nucleic acid-binding proteins"/>
    <property type="match status" value="1"/>
</dbReference>
<dbReference type="AlphaFoldDB" id="A0A1E5WAU9"/>
<gene>
    <name evidence="4" type="ORF">BAE44_0004613</name>
</gene>
<evidence type="ECO:0000313" key="5">
    <source>
        <dbReference type="Proteomes" id="UP000095767"/>
    </source>
</evidence>
<dbReference type="OrthoDB" id="614583at2759"/>
<dbReference type="STRING" id="888268.A0A1E5WAU9"/>
<dbReference type="GO" id="GO:0006412">
    <property type="term" value="P:translation"/>
    <property type="evidence" value="ECO:0007669"/>
    <property type="project" value="InterPro"/>
</dbReference>
<keyword evidence="3" id="KW-0687">Ribonucleoprotein</keyword>
<evidence type="ECO:0000256" key="2">
    <source>
        <dbReference type="ARBA" id="ARBA00022980"/>
    </source>
</evidence>
<dbReference type="Pfam" id="PF00164">
    <property type="entry name" value="Ribosom_S12_S23"/>
    <property type="match status" value="1"/>
</dbReference>
<comment type="similarity">
    <text evidence="1">Belongs to the universal ribosomal protein uS12 family.</text>
</comment>
<protein>
    <submittedName>
        <fullName evidence="4">Uncharacterized protein</fullName>
    </submittedName>
</protein>
<dbReference type="InterPro" id="IPR005679">
    <property type="entry name" value="Ribosomal_uS12_bac"/>
</dbReference>
<proteinExistence type="inferred from homology"/>
<dbReference type="PRINTS" id="PR01034">
    <property type="entry name" value="RIBOSOMALS12"/>
</dbReference>
<organism evidence="4 5">
    <name type="scientific">Dichanthelium oligosanthes</name>
    <dbReference type="NCBI Taxonomy" id="888268"/>
    <lineage>
        <taxon>Eukaryota</taxon>
        <taxon>Viridiplantae</taxon>
        <taxon>Streptophyta</taxon>
        <taxon>Embryophyta</taxon>
        <taxon>Tracheophyta</taxon>
        <taxon>Spermatophyta</taxon>
        <taxon>Magnoliopsida</taxon>
        <taxon>Liliopsida</taxon>
        <taxon>Poales</taxon>
        <taxon>Poaceae</taxon>
        <taxon>PACMAD clade</taxon>
        <taxon>Panicoideae</taxon>
        <taxon>Panicodae</taxon>
        <taxon>Paniceae</taxon>
        <taxon>Dichantheliinae</taxon>
        <taxon>Dichanthelium</taxon>
    </lineage>
</organism>
<dbReference type="InterPro" id="IPR006032">
    <property type="entry name" value="Ribosomal_uS12"/>
</dbReference>